<reference evidence="2 3" key="1">
    <citation type="submission" date="2014-10" db="EMBL/GenBank/DDBJ databases">
        <title>Draft genome of anammox bacterium scalindua brodae, obtained using differential coverage binning of sequence data from two enrichment reactors.</title>
        <authorList>
            <person name="Speth D.R."/>
            <person name="Russ L."/>
            <person name="Kartal B."/>
            <person name="Op den Camp H.J."/>
            <person name="Dutilh B.E."/>
            <person name="Jetten M.S."/>
        </authorList>
    </citation>
    <scope>NUCLEOTIDE SEQUENCE [LARGE SCALE GENOMIC DNA]</scope>
    <source>
        <strain evidence="2">RU1</strain>
    </source>
</reference>
<evidence type="ECO:0008006" key="4">
    <source>
        <dbReference type="Google" id="ProtNLM"/>
    </source>
</evidence>
<keyword evidence="1" id="KW-0472">Membrane</keyword>
<evidence type="ECO:0000313" key="3">
    <source>
        <dbReference type="Proteomes" id="UP000030652"/>
    </source>
</evidence>
<evidence type="ECO:0000256" key="1">
    <source>
        <dbReference type="SAM" id="Phobius"/>
    </source>
</evidence>
<accession>A0A0B0EMH2</accession>
<name>A0A0B0EMH2_9BACT</name>
<comment type="caution">
    <text evidence="2">The sequence shown here is derived from an EMBL/GenBank/DDBJ whole genome shotgun (WGS) entry which is preliminary data.</text>
</comment>
<dbReference type="AlphaFoldDB" id="A0A0B0EMH2"/>
<evidence type="ECO:0000313" key="2">
    <source>
        <dbReference type="EMBL" id="KHE92328.1"/>
    </source>
</evidence>
<dbReference type="PANTHER" id="PTHR40940">
    <property type="entry name" value="PROTEIN BATD-RELATED"/>
    <property type="match status" value="1"/>
</dbReference>
<keyword evidence="1" id="KW-0812">Transmembrane</keyword>
<gene>
    <name evidence="2" type="ORF">SCABRO_01885</name>
</gene>
<sequence>MNLRNLRQRRTGKKMMRKVFSIIIFVVMLNVISTACAKEVKVVISVDKNKVEVGGHIRLTVGVEGAFDTDIPKLSMPESFSLMFGPSVSTQTSIINNVVKVFRGFMYGFSPREKGEFEIGSVTLEYKGKTYTSNSIRIEVVDRTPFESVIDEKSDTSGQRVDINKMVFVELTTDKAEAYIYEEIIQSFKLYFQKGLPIDDLDYVAASTKSFLAEKLGEERRYEEVRDGILYNVIELRTALFPLVSGKIEIPPASFKCNIIIRQQRSRGSLFDEFMGGSGRRYPVERSTEPVKLIIKPLPAADKPENFTGAVGKYTMDVLAKPTKVKVGDPITLTINIRGEGNIQTIGEPLLAPDGMKKFKAYDFEAKVVITDRGDGIKGEKLFSKVIEPQSKDNDVIPGISFSYFDPDLEKYKTLTYEPIPIEVESSDIEIPIHLSVEGAGMVKGQVKILTKDILPIMSDLYSFKNQGFAMYKRPLLLATVFIIPILIVVACIYVQRQRELLYTDVGYARKKRAMAHAQKHLSNARELLQLENPSEFYTTLARTILEHIADKLNVTPAAVTSDNIYDILEKRGVSNGVIKELRQCLESCDYGRFSSGQLTREQMESTLDTTEKVIMHLEKQL</sequence>
<feature type="transmembrane region" description="Helical" evidence="1">
    <location>
        <begin position="476"/>
        <end position="495"/>
    </location>
</feature>
<dbReference type="eggNOG" id="COG0457">
    <property type="taxonomic scope" value="Bacteria"/>
</dbReference>
<keyword evidence="1" id="KW-1133">Transmembrane helix</keyword>
<dbReference type="PANTHER" id="PTHR40940:SF2">
    <property type="entry name" value="BATD"/>
    <property type="match status" value="1"/>
</dbReference>
<protein>
    <recommendedName>
        <fullName evidence="4">Protein BatD</fullName>
    </recommendedName>
</protein>
<dbReference type="EMBL" id="JRYO01000135">
    <property type="protein sequence ID" value="KHE92328.1"/>
    <property type="molecule type" value="Genomic_DNA"/>
</dbReference>
<dbReference type="InterPro" id="IPR025738">
    <property type="entry name" value="BatD"/>
</dbReference>
<dbReference type="Proteomes" id="UP000030652">
    <property type="component" value="Unassembled WGS sequence"/>
</dbReference>
<proteinExistence type="predicted"/>
<dbReference type="Pfam" id="PF13584">
    <property type="entry name" value="BatD"/>
    <property type="match status" value="2"/>
</dbReference>
<organism evidence="2 3">
    <name type="scientific">Candidatus Scalindua brodae</name>
    <dbReference type="NCBI Taxonomy" id="237368"/>
    <lineage>
        <taxon>Bacteria</taxon>
        <taxon>Pseudomonadati</taxon>
        <taxon>Planctomycetota</taxon>
        <taxon>Candidatus Brocadiia</taxon>
        <taxon>Candidatus Brocadiales</taxon>
        <taxon>Candidatus Scalinduaceae</taxon>
        <taxon>Candidatus Scalindua</taxon>
    </lineage>
</organism>